<dbReference type="RefSeq" id="XP_015689131.1">
    <property type="nucleotide sequence ID" value="XM_015833645.1"/>
</dbReference>
<dbReference type="Gene3D" id="3.10.580.10">
    <property type="entry name" value="CBS-domain"/>
    <property type="match status" value="1"/>
</dbReference>
<reference evidence="6" key="1">
    <citation type="submission" date="2013-04" db="UniProtKB">
        <authorList>
            <consortium name="EnsemblPlants"/>
        </authorList>
    </citation>
    <scope>IDENTIFICATION</scope>
</reference>
<evidence type="ECO:0000313" key="6">
    <source>
        <dbReference type="EnsemblPlants" id="OB02G32800.1"/>
    </source>
</evidence>
<protein>
    <recommendedName>
        <fullName evidence="5">CBS domain-containing protein</fullName>
    </recommendedName>
</protein>
<dbReference type="InterPro" id="IPR000644">
    <property type="entry name" value="CBS_dom"/>
</dbReference>
<evidence type="ECO:0000256" key="2">
    <source>
        <dbReference type="ARBA" id="ARBA00023122"/>
    </source>
</evidence>
<dbReference type="PANTHER" id="PTHR13780:SF56">
    <property type="entry name" value="OS04G0679600 PROTEIN"/>
    <property type="match status" value="1"/>
</dbReference>
<proteinExistence type="predicted"/>
<gene>
    <name evidence="6" type="primary">LOC102721620</name>
</gene>
<dbReference type="STRING" id="4533.J3LF63"/>
<name>J3LF63_ORYBR</name>
<evidence type="ECO:0000259" key="5">
    <source>
        <dbReference type="PROSITE" id="PS51371"/>
    </source>
</evidence>
<dbReference type="EnsemblPlants" id="OB02G32800.1">
    <property type="protein sequence ID" value="OB02G32800.1"/>
    <property type="gene ID" value="OB02G32800"/>
</dbReference>
<dbReference type="HOGENOM" id="CLU_056468_0_0_1"/>
<keyword evidence="1" id="KW-0677">Repeat</keyword>
<dbReference type="Proteomes" id="UP000006038">
    <property type="component" value="Unassembled WGS sequence"/>
</dbReference>
<dbReference type="PROSITE" id="PS51371">
    <property type="entry name" value="CBS"/>
    <property type="match status" value="1"/>
</dbReference>
<dbReference type="eggNOG" id="ENOG502QQK4">
    <property type="taxonomic scope" value="Eukaryota"/>
</dbReference>
<dbReference type="InterPro" id="IPR050511">
    <property type="entry name" value="AMPK_gamma/SDS23_families"/>
</dbReference>
<feature type="compositionally biased region" description="Low complexity" evidence="4">
    <location>
        <begin position="304"/>
        <end position="316"/>
    </location>
</feature>
<dbReference type="InterPro" id="IPR046342">
    <property type="entry name" value="CBS_dom_sf"/>
</dbReference>
<dbReference type="OrthoDB" id="681454at2759"/>
<dbReference type="KEGG" id="obr:102721620"/>
<sequence length="404" mass="41658">MAASLLSHVVSDLCIGKPPVRVMPPSTPVAVVLAALRATAGADPFVFVDAEINSRGKKTPAGCVTKVSIADVLCYVCGDADNLTDPAAAIGRPVSALAAAAAGGDHGAAFRVDSQTSLLDAIDALLSNGSQSLVVPLHARASRKHHLVSGCSPANGGAAHYCVLTREDIVRHLFSYSISLFSPVAALTVASLGLVRQDVRAVHADDDALDAIPLLRRSIADGTAVAIVADEDALVGEIFPGVLGSCDVDSLSAAFAALSAGDVMTYIDCSLSPPEFLLRSIRAQLKYRGLDAMADLMDTADAASLSLSPSSTPSASSDEDSPLGHARRARRASSGSFRWRSTEDVAACHAGSSLVAVMAQALAHRVGYVWVVDEVSGALTGVVNFADVLAVLREHLRAGATQMN</sequence>
<dbReference type="Gramene" id="OB02G32800.1">
    <property type="protein sequence ID" value="OB02G32800.1"/>
    <property type="gene ID" value="OB02G32800"/>
</dbReference>
<evidence type="ECO:0000256" key="3">
    <source>
        <dbReference type="PROSITE-ProRule" id="PRU00703"/>
    </source>
</evidence>
<dbReference type="PANTHER" id="PTHR13780">
    <property type="entry name" value="AMP-ACTIVATED PROTEIN KINASE, GAMMA REGULATORY SUBUNIT"/>
    <property type="match status" value="1"/>
</dbReference>
<evidence type="ECO:0000256" key="4">
    <source>
        <dbReference type="SAM" id="MobiDB-lite"/>
    </source>
</evidence>
<keyword evidence="2 3" id="KW-0129">CBS domain</keyword>
<dbReference type="GeneID" id="102721620"/>
<feature type="region of interest" description="Disordered" evidence="4">
    <location>
        <begin position="304"/>
        <end position="327"/>
    </location>
</feature>
<accession>J3LF63</accession>
<evidence type="ECO:0000313" key="7">
    <source>
        <dbReference type="Proteomes" id="UP000006038"/>
    </source>
</evidence>
<dbReference type="GO" id="GO:0005737">
    <property type="term" value="C:cytoplasm"/>
    <property type="evidence" value="ECO:0007669"/>
    <property type="project" value="TreeGrafter"/>
</dbReference>
<keyword evidence="7" id="KW-1185">Reference proteome</keyword>
<dbReference type="OMA" id="VMTYIDC"/>
<feature type="domain" description="CBS" evidence="5">
    <location>
        <begin position="341"/>
        <end position="399"/>
    </location>
</feature>
<dbReference type="AlphaFoldDB" id="J3LF63"/>
<dbReference type="GO" id="GO:0005634">
    <property type="term" value="C:nucleus"/>
    <property type="evidence" value="ECO:0007669"/>
    <property type="project" value="TreeGrafter"/>
</dbReference>
<organism evidence="6">
    <name type="scientific">Oryza brachyantha</name>
    <name type="common">malo sina</name>
    <dbReference type="NCBI Taxonomy" id="4533"/>
    <lineage>
        <taxon>Eukaryota</taxon>
        <taxon>Viridiplantae</taxon>
        <taxon>Streptophyta</taxon>
        <taxon>Embryophyta</taxon>
        <taxon>Tracheophyta</taxon>
        <taxon>Spermatophyta</taxon>
        <taxon>Magnoliopsida</taxon>
        <taxon>Liliopsida</taxon>
        <taxon>Poales</taxon>
        <taxon>Poaceae</taxon>
        <taxon>BOP clade</taxon>
        <taxon>Oryzoideae</taxon>
        <taxon>Oryzeae</taxon>
        <taxon>Oryzinae</taxon>
        <taxon>Oryza</taxon>
    </lineage>
</organism>
<dbReference type="SUPFAM" id="SSF54631">
    <property type="entry name" value="CBS-domain pair"/>
    <property type="match status" value="1"/>
</dbReference>
<evidence type="ECO:0000256" key="1">
    <source>
        <dbReference type="ARBA" id="ARBA00022737"/>
    </source>
</evidence>